<comment type="caution">
    <text evidence="1">The sequence shown here is derived from an EMBL/GenBank/DDBJ whole genome shotgun (WGS) entry which is preliminary data.</text>
</comment>
<reference evidence="1" key="1">
    <citation type="submission" date="2023-10" db="EMBL/GenBank/DDBJ databases">
        <authorList>
            <person name="Rodriguez Cubillos JULIANA M."/>
            <person name="De Vega J."/>
        </authorList>
    </citation>
    <scope>NUCLEOTIDE SEQUENCE</scope>
</reference>
<evidence type="ECO:0000313" key="1">
    <source>
        <dbReference type="EMBL" id="CAJ2671825.1"/>
    </source>
</evidence>
<evidence type="ECO:0000313" key="2">
    <source>
        <dbReference type="Proteomes" id="UP001177021"/>
    </source>
</evidence>
<keyword evidence="2" id="KW-1185">Reference proteome</keyword>
<protein>
    <submittedName>
        <fullName evidence="1">Uncharacterized protein</fullName>
    </submittedName>
</protein>
<sequence>MEFLTELSKEAISNLGKLALKSTVKQFAYVIHHKKIIANLKEEHSKLEGVKEARQGWVDTKRMNREGFDRNIQQWLDDVADFEKVLQSFDEEVVKKNEKCFGGKCPNLTNNYSLGKRAAKGIEYITKLKEENKEFQLISYHKDPPPVGSTFTEDIKSLESRRTIIKDVIEKLKDDKFKRISICGMGGVGKTTLVKELIKFVENKLFDKVVMAVVSQNPDYKNIQSQIADCLGLSLKSEDVAGRGREINQRMKEIDDGNTKLLVVLDDVWSELNFDWVGLPSRDNQKCSKILFTSRHEKECQKMGSQASFHVSVLLEDEAWYLFQAITGDVVYEPAIYPIAKQVSRECGGLPLAVVIVGKALENEKKLTTWEVAFEQLKNSQSSTFSDVHKFVYSRIELSLKFLGSSTEHKMLLMLCALFPEDFDILIESLLRHAMGLGLFKVVGETWKARNRVYSLVDDLKRCCLLLDSNVPGCVKMHDIVRDVVILVTFKTDHRFMVEYDIKRLKKERLNDISAISLILDETRWLEDNLEFPSLQLLQVQSNEEELPEHFFRGMKSLKVLSLQKLYIPKIPSLFEASTCLHTLQVEYCNVGDISIIGKELLHLEVLSFAHSNIKELPVEIGNLNVLRLLDLTNCNDLNAISDNVFIRLSQLEELYFRVDNFPWKNNDVAINELTKISHQLKVVEMNVRTTEIFVKDLDFNNIQKFSIYVEPYTYLQRSSYLESKILQISAIDYQSIKSILMISQLIKKCQILIIERVENLKNIVSQLLSDCPYLKDLRVDLCPQLEYLIDCTVHCNHFAQIYSLSLEYLPNLKEMCYTPDHHEVKGMMFSYLVKFELKNLPRFIGLNNATNLNELNQELSVATEITDSSNTVNGEKASNAKLFSSNWMKQFPKLETILLEFCGSLEVVFDLDGYLKSGWQAQDLLFPQLTKIEISYLKNLSYVWGIAPHCVKGFQNLRFLTISKCASLKYVFTSAIVSAITNLEKLQVSSCDLMERIVVWSRDEEDDNKGHDATTISFNKLHTLSLSRLPKLVSICSDPLWLECPSLMNFKIVGCPMLEIYVIPTHNDAKLENFNTMNSTNTKDVGFQSSKGNNSRSSGWYSAGCIPKFIYQGNSSKRNNKEASVTRVIQDHIPSVFEMHRKGKSHMPSLEDLWIDKCNLLDALLFLDEECNSTILSHMKTIRIDNCDKLTTIISKRGKREGMINSCSLLESLQLIDLPNLVRFCYFETYESLDKPQYMDESIGDHKSIRRHSLIDESFFPNLTSLIIQACNKINILFSHSSISSLEHLQKLKVRNCENMEEIISHQEEIEASANKISIPALHHLLLEDLPNLKDFFKGHSNLDFPSLQKVKIRNCPNMELFSRGSSNTPNLEHLTIKINSLYYYCAQKKDINIVIQGLKAFVASQGFKMLNWTKLHNDRYFFRNSEIDINEFHKLLMLVPYNEIHMFQHVKKLTLSNCDSLVEVFGSGGEDTKEGDDITHYQLQKMTLQYLPKLSHIWKHNITKVVSFQNLKDIRVSDCHNLKSLLSHSMAKSLVQLQNLVVEDCEMMEEIITKGDEYIKECNKVKTLFPKLEKLKLHHLPKLECVCSGDYDYDIPLFTVEEDHVQISFPELKKLEFREVPKLKCFCSGVYNYDIRLLSIEECPIMRTFPYGNVIINTPNLHKIDWNWVDTPTLGDLNLTIYYRHNSEKYKVELQNIETFRDVDKELLGYIKREARLDIVNCHKLNCIPSNMMDLFSHVKDLRVEECKCIEEIFESNQSMLLHNLYLSSLPKLKQLWKNHGRILGFECLRGIIIKHCNDLVHVFPDVSLVTSLPNLNFIGVFACEKMKEIIGNNCAQQKAKIKFPHLTGITLENLPSLKCFHQSSFPCYVEMPHCVWISITNCPEMKTFWHDGILYTPSLSNYIGKKGDAPEDNMPSFL</sequence>
<proteinExistence type="predicted"/>
<dbReference type="EMBL" id="CASHSV030000615">
    <property type="protein sequence ID" value="CAJ2671825.1"/>
    <property type="molecule type" value="Genomic_DNA"/>
</dbReference>
<organism evidence="1 2">
    <name type="scientific">Trifolium pratense</name>
    <name type="common">Red clover</name>
    <dbReference type="NCBI Taxonomy" id="57577"/>
    <lineage>
        <taxon>Eukaryota</taxon>
        <taxon>Viridiplantae</taxon>
        <taxon>Streptophyta</taxon>
        <taxon>Embryophyta</taxon>
        <taxon>Tracheophyta</taxon>
        <taxon>Spermatophyta</taxon>
        <taxon>Magnoliopsida</taxon>
        <taxon>eudicotyledons</taxon>
        <taxon>Gunneridae</taxon>
        <taxon>Pentapetalae</taxon>
        <taxon>rosids</taxon>
        <taxon>fabids</taxon>
        <taxon>Fabales</taxon>
        <taxon>Fabaceae</taxon>
        <taxon>Papilionoideae</taxon>
        <taxon>50 kb inversion clade</taxon>
        <taxon>NPAAA clade</taxon>
        <taxon>Hologalegina</taxon>
        <taxon>IRL clade</taxon>
        <taxon>Trifolieae</taxon>
        <taxon>Trifolium</taxon>
    </lineage>
</organism>
<accession>A0ACB0LTH0</accession>
<dbReference type="Proteomes" id="UP001177021">
    <property type="component" value="Unassembled WGS sequence"/>
</dbReference>
<name>A0ACB0LTH0_TRIPR</name>
<gene>
    <name evidence="1" type="ORF">MILVUS5_LOCUS35572</name>
</gene>